<dbReference type="InterPro" id="IPR050832">
    <property type="entry name" value="Bact_Acetyltransf"/>
</dbReference>
<keyword evidence="2" id="KW-0012">Acyltransferase</keyword>
<dbReference type="EMBL" id="BMQL01000005">
    <property type="protein sequence ID" value="GGR01620.1"/>
    <property type="molecule type" value="Genomic_DNA"/>
</dbReference>
<comment type="caution">
    <text evidence="4">The sequence shown here is derived from an EMBL/GenBank/DDBJ whole genome shotgun (WGS) entry which is preliminary data.</text>
</comment>
<dbReference type="PANTHER" id="PTHR43877:SF1">
    <property type="entry name" value="ACETYLTRANSFERASE"/>
    <property type="match status" value="1"/>
</dbReference>
<evidence type="ECO:0000256" key="2">
    <source>
        <dbReference type="ARBA" id="ARBA00023315"/>
    </source>
</evidence>
<sequence length="162" mass="18182">MKVQEEDSVTPSGYVRRPAVLADAAIIAAQREAMFTDMGVEYREEVAQFAPWVRRHLEAASYLGWLIETGGEVVAGAGLLLLDWPPHFVDPQPLRGYLLNVYVHPAHRGRGLARQLTETAIAETRQRGIRILSLHASEFGRPLYEKLGFTATNEMRLMLENP</sequence>
<dbReference type="PROSITE" id="PS51186">
    <property type="entry name" value="GNAT"/>
    <property type="match status" value="1"/>
</dbReference>
<dbReference type="SUPFAM" id="SSF55729">
    <property type="entry name" value="Acyl-CoA N-acyltransferases (Nat)"/>
    <property type="match status" value="1"/>
</dbReference>
<dbReference type="InterPro" id="IPR016181">
    <property type="entry name" value="Acyl_CoA_acyltransferase"/>
</dbReference>
<dbReference type="Pfam" id="PF00583">
    <property type="entry name" value="Acetyltransf_1"/>
    <property type="match status" value="1"/>
</dbReference>
<evidence type="ECO:0000313" key="5">
    <source>
        <dbReference type="Proteomes" id="UP000603865"/>
    </source>
</evidence>
<dbReference type="Proteomes" id="UP000603865">
    <property type="component" value="Unassembled WGS sequence"/>
</dbReference>
<protein>
    <submittedName>
        <fullName evidence="4">N-acetyltransferase</fullName>
    </submittedName>
</protein>
<evidence type="ECO:0000259" key="3">
    <source>
        <dbReference type="PROSITE" id="PS51186"/>
    </source>
</evidence>
<feature type="domain" description="N-acetyltransferase" evidence="3">
    <location>
        <begin position="14"/>
        <end position="162"/>
    </location>
</feature>
<dbReference type="AlphaFoldDB" id="A0A918F4W8"/>
<gene>
    <name evidence="4" type="ORF">GCM10008957_13010</name>
</gene>
<proteinExistence type="predicted"/>
<organism evidence="4 5">
    <name type="scientific">Deinococcus ruber</name>
    <dbReference type="NCBI Taxonomy" id="1848197"/>
    <lineage>
        <taxon>Bacteria</taxon>
        <taxon>Thermotogati</taxon>
        <taxon>Deinococcota</taxon>
        <taxon>Deinococci</taxon>
        <taxon>Deinococcales</taxon>
        <taxon>Deinococcaceae</taxon>
        <taxon>Deinococcus</taxon>
    </lineage>
</organism>
<dbReference type="CDD" id="cd04301">
    <property type="entry name" value="NAT_SF"/>
    <property type="match status" value="1"/>
</dbReference>
<reference evidence="4" key="1">
    <citation type="journal article" date="2014" name="Int. J. Syst. Evol. Microbiol.">
        <title>Complete genome sequence of Corynebacterium casei LMG S-19264T (=DSM 44701T), isolated from a smear-ripened cheese.</title>
        <authorList>
            <consortium name="US DOE Joint Genome Institute (JGI-PGF)"/>
            <person name="Walter F."/>
            <person name="Albersmeier A."/>
            <person name="Kalinowski J."/>
            <person name="Ruckert C."/>
        </authorList>
    </citation>
    <scope>NUCLEOTIDE SEQUENCE</scope>
    <source>
        <strain evidence="4">JCM 31311</strain>
    </source>
</reference>
<dbReference type="Gene3D" id="3.40.630.30">
    <property type="match status" value="1"/>
</dbReference>
<name>A0A918F4W8_9DEIO</name>
<evidence type="ECO:0000313" key="4">
    <source>
        <dbReference type="EMBL" id="GGR01620.1"/>
    </source>
</evidence>
<dbReference type="PANTHER" id="PTHR43877">
    <property type="entry name" value="AMINOALKYLPHOSPHONATE N-ACETYLTRANSFERASE-RELATED-RELATED"/>
    <property type="match status" value="1"/>
</dbReference>
<accession>A0A918F4W8</accession>
<keyword evidence="1" id="KW-0808">Transferase</keyword>
<dbReference type="InterPro" id="IPR000182">
    <property type="entry name" value="GNAT_dom"/>
</dbReference>
<keyword evidence="5" id="KW-1185">Reference proteome</keyword>
<evidence type="ECO:0000256" key="1">
    <source>
        <dbReference type="ARBA" id="ARBA00022679"/>
    </source>
</evidence>
<reference evidence="4" key="2">
    <citation type="submission" date="2020-09" db="EMBL/GenBank/DDBJ databases">
        <authorList>
            <person name="Sun Q."/>
            <person name="Ohkuma M."/>
        </authorList>
    </citation>
    <scope>NUCLEOTIDE SEQUENCE</scope>
    <source>
        <strain evidence="4">JCM 31311</strain>
    </source>
</reference>
<dbReference type="GO" id="GO:0016747">
    <property type="term" value="F:acyltransferase activity, transferring groups other than amino-acyl groups"/>
    <property type="evidence" value="ECO:0007669"/>
    <property type="project" value="InterPro"/>
</dbReference>